<evidence type="ECO:0000313" key="6">
    <source>
        <dbReference type="Proteomes" id="UP000319746"/>
    </source>
</evidence>
<feature type="domain" description="AMP-dependent synthetase/ligase" evidence="3">
    <location>
        <begin position="16"/>
        <end position="363"/>
    </location>
</feature>
<dbReference type="InterPro" id="IPR020845">
    <property type="entry name" value="AMP-binding_CS"/>
</dbReference>
<dbReference type="InterPro" id="IPR042099">
    <property type="entry name" value="ANL_N_sf"/>
</dbReference>
<dbReference type="EMBL" id="VFOU01000001">
    <property type="protein sequence ID" value="TQL74025.1"/>
    <property type="molecule type" value="Genomic_DNA"/>
</dbReference>
<dbReference type="Gene3D" id="3.30.300.30">
    <property type="match status" value="1"/>
</dbReference>
<dbReference type="PANTHER" id="PTHR43201:SF8">
    <property type="entry name" value="ACYL-COA SYNTHETASE FAMILY MEMBER 3"/>
    <property type="match status" value="1"/>
</dbReference>
<dbReference type="Pfam" id="PF13193">
    <property type="entry name" value="AMP-binding_C"/>
    <property type="match status" value="1"/>
</dbReference>
<dbReference type="PROSITE" id="PS00455">
    <property type="entry name" value="AMP_BINDING"/>
    <property type="match status" value="1"/>
</dbReference>
<dbReference type="InterPro" id="IPR000873">
    <property type="entry name" value="AMP-dep_synth/lig_dom"/>
</dbReference>
<dbReference type="NCBIfam" id="NF005702">
    <property type="entry name" value="PRK07514.1"/>
    <property type="match status" value="1"/>
</dbReference>
<dbReference type="CDD" id="cd05941">
    <property type="entry name" value="MCS"/>
    <property type="match status" value="1"/>
</dbReference>
<evidence type="ECO:0000313" key="5">
    <source>
        <dbReference type="EMBL" id="TQL74025.1"/>
    </source>
</evidence>
<dbReference type="RefSeq" id="WP_211343953.1">
    <property type="nucleotide sequence ID" value="NZ_BAABAN010000016.1"/>
</dbReference>
<dbReference type="Pfam" id="PF00501">
    <property type="entry name" value="AMP-binding"/>
    <property type="match status" value="1"/>
</dbReference>
<dbReference type="GO" id="GO:0006631">
    <property type="term" value="P:fatty acid metabolic process"/>
    <property type="evidence" value="ECO:0007669"/>
    <property type="project" value="TreeGrafter"/>
</dbReference>
<dbReference type="InterPro" id="IPR045851">
    <property type="entry name" value="AMP-bd_C_sf"/>
</dbReference>
<gene>
    <name evidence="5" type="ORF">FB556_0476</name>
</gene>
<dbReference type="PANTHER" id="PTHR43201">
    <property type="entry name" value="ACYL-COA SYNTHETASE"/>
    <property type="match status" value="1"/>
</dbReference>
<dbReference type="Gene3D" id="3.40.50.12780">
    <property type="entry name" value="N-terminal domain of ligase-like"/>
    <property type="match status" value="1"/>
</dbReference>
<dbReference type="InterPro" id="IPR025110">
    <property type="entry name" value="AMP-bd_C"/>
</dbReference>
<protein>
    <submittedName>
        <fullName evidence="5">Malonyl-CoA/methylmalonyl-CoA synthetase</fullName>
    </submittedName>
</protein>
<keyword evidence="2" id="KW-0436">Ligase</keyword>
<organism evidence="5 6">
    <name type="scientific">Enteractinococcus coprophilus</name>
    <dbReference type="NCBI Taxonomy" id="1027633"/>
    <lineage>
        <taxon>Bacteria</taxon>
        <taxon>Bacillati</taxon>
        <taxon>Actinomycetota</taxon>
        <taxon>Actinomycetes</taxon>
        <taxon>Micrococcales</taxon>
        <taxon>Micrococcaceae</taxon>
    </lineage>
</organism>
<dbReference type="SUPFAM" id="SSF56801">
    <property type="entry name" value="Acetyl-CoA synthetase-like"/>
    <property type="match status" value="1"/>
</dbReference>
<dbReference type="Proteomes" id="UP000319746">
    <property type="component" value="Unassembled WGS sequence"/>
</dbReference>
<feature type="domain" description="AMP-binding enzyme C-terminal" evidence="4">
    <location>
        <begin position="414"/>
        <end position="489"/>
    </location>
</feature>
<dbReference type="GO" id="GO:0031956">
    <property type="term" value="F:medium-chain fatty acid-CoA ligase activity"/>
    <property type="evidence" value="ECO:0007669"/>
    <property type="project" value="TreeGrafter"/>
</dbReference>
<accession>A0A543AN98</accession>
<evidence type="ECO:0000256" key="1">
    <source>
        <dbReference type="ARBA" id="ARBA00006432"/>
    </source>
</evidence>
<name>A0A543AN98_9MICC</name>
<evidence type="ECO:0000259" key="4">
    <source>
        <dbReference type="Pfam" id="PF13193"/>
    </source>
</evidence>
<comment type="caution">
    <text evidence="5">The sequence shown here is derived from an EMBL/GenBank/DDBJ whole genome shotgun (WGS) entry which is preliminary data.</text>
</comment>
<dbReference type="FunFam" id="3.30.300.30:FF:000008">
    <property type="entry name" value="2,3-dihydroxybenzoate-AMP ligase"/>
    <property type="match status" value="1"/>
</dbReference>
<reference evidence="5 6" key="1">
    <citation type="submission" date="2019-06" db="EMBL/GenBank/DDBJ databases">
        <title>Sequencing the genomes of 1000 actinobacteria strains.</title>
        <authorList>
            <person name="Klenk H.-P."/>
        </authorList>
    </citation>
    <scope>NUCLEOTIDE SEQUENCE [LARGE SCALE GENOMIC DNA]</scope>
    <source>
        <strain evidence="5 6">DSM 24083</strain>
    </source>
</reference>
<proteinExistence type="inferred from homology"/>
<evidence type="ECO:0000256" key="2">
    <source>
        <dbReference type="ARBA" id="ARBA00022598"/>
    </source>
</evidence>
<dbReference type="AlphaFoldDB" id="A0A543AN98"/>
<keyword evidence="6" id="KW-1185">Reference proteome</keyword>
<comment type="similarity">
    <text evidence="1">Belongs to the ATP-dependent AMP-binding enzyme family.</text>
</comment>
<sequence>MLAPASFDSIYAAFLDRVEHHPDKPAVELPHGGYITYHDVLTDAQRIAHLLTQAGVKPGDRVVCQVKKSVRAVAAYLAVLQIGGIYVPLNTAYTGVELQYFLDDAEPAAVVVDPADTAGVRDMIPSAAIFTLDGVGNGTLSACETKLTAHVAVTAADPAAILYTSGTTGRSKGAVLTHGNLASNCQALLEAWEFTGDDRLIHALPIFHIHGLFVAINMSLTAGATMLWMNELDVDGIIDRFANATVLMGVPTFYTRLLASNRLTPKAVANMRLFVSGSAPLLSADFEAFYERTGHHILERYGMTETGINTTNPCRGERRPGSVGQPLRGIEVAVVDATTGEPLSDGQVGSIEVRGPNVFDRYWRNPEKTREEKRDNGFFITGDQGFYDTEGYLHISGRSKDMIISGGYNVYPKEVEQLLDEHPLIAESAVIGVPDADLGEGVLAVVVARNGQAPDATELTGMLSDQLARYKQPRAYRVVEQLPRNVMGKVQKAQLREQFAEVFAL</sequence>
<evidence type="ECO:0000259" key="3">
    <source>
        <dbReference type="Pfam" id="PF00501"/>
    </source>
</evidence>